<dbReference type="PANTHER" id="PTHR23026">
    <property type="entry name" value="NADPH NITROREDUCTASE"/>
    <property type="match status" value="1"/>
</dbReference>
<accession>A0ABY6P146</accession>
<organism evidence="5 6">
    <name type="scientific">Rhodococcus antarcticus</name>
    <dbReference type="NCBI Taxonomy" id="2987751"/>
    <lineage>
        <taxon>Bacteria</taxon>
        <taxon>Bacillati</taxon>
        <taxon>Actinomycetota</taxon>
        <taxon>Actinomycetes</taxon>
        <taxon>Mycobacteriales</taxon>
        <taxon>Nocardiaceae</taxon>
        <taxon>Rhodococcus</taxon>
    </lineage>
</organism>
<dbReference type="EMBL" id="CP110615">
    <property type="protein sequence ID" value="UZJ25204.1"/>
    <property type="molecule type" value="Genomic_DNA"/>
</dbReference>
<dbReference type="InterPro" id="IPR050627">
    <property type="entry name" value="Nitroreductase/BluB"/>
</dbReference>
<evidence type="ECO:0000256" key="1">
    <source>
        <dbReference type="ARBA" id="ARBA00022630"/>
    </source>
</evidence>
<dbReference type="InterPro" id="IPR029479">
    <property type="entry name" value="Nitroreductase"/>
</dbReference>
<keyword evidence="3" id="KW-0560">Oxidoreductase</keyword>
<dbReference type="Pfam" id="PF00881">
    <property type="entry name" value="Nitroreductase"/>
    <property type="match status" value="1"/>
</dbReference>
<dbReference type="CDD" id="cd02136">
    <property type="entry name" value="PnbA_NfnB-like"/>
    <property type="match status" value="1"/>
</dbReference>
<evidence type="ECO:0000259" key="4">
    <source>
        <dbReference type="Pfam" id="PF00881"/>
    </source>
</evidence>
<evidence type="ECO:0000256" key="2">
    <source>
        <dbReference type="ARBA" id="ARBA00022643"/>
    </source>
</evidence>
<feature type="domain" description="Nitroreductase" evidence="4">
    <location>
        <begin position="12"/>
        <end position="198"/>
    </location>
</feature>
<keyword evidence="1" id="KW-0285">Flavoprotein</keyword>
<evidence type="ECO:0000256" key="3">
    <source>
        <dbReference type="ARBA" id="ARBA00023002"/>
    </source>
</evidence>
<keyword evidence="2" id="KW-0288">FMN</keyword>
<evidence type="ECO:0000313" key="5">
    <source>
        <dbReference type="EMBL" id="UZJ25204.1"/>
    </source>
</evidence>
<gene>
    <name evidence="5" type="ORF">RHODO2019_01485</name>
</gene>
<reference evidence="5" key="1">
    <citation type="submission" date="2022-10" db="EMBL/GenBank/DDBJ databases">
        <title>Rhodococcus sp.75.</title>
        <authorList>
            <person name="Sun M."/>
        </authorList>
    </citation>
    <scope>NUCLEOTIDE SEQUENCE</scope>
    <source>
        <strain evidence="5">75</strain>
    </source>
</reference>
<proteinExistence type="predicted"/>
<dbReference type="Proteomes" id="UP001164965">
    <property type="component" value="Chromosome"/>
</dbReference>
<sequence>MPDVDVLEQLLQQRYSCRAFRPEPVDEATLTRLFTLAQRTASWCNAQSWQVHLTSGAATAALGEALTASLARGEGGSDLPWPQRYTGRHAERRRATGYALYSAVGIERSDHEARAAQMNLNFSFFGAPHVAVITCDRDLGVYGAVDAGGYVSTLLLAAQSLGVAAIAQAAIAGCSGAVRTHLALPEDRVVVCAVSLGHADETHPANSFRTDRAPLSEVVTVVPGA</sequence>
<name>A0ABY6P146_9NOCA</name>
<dbReference type="PANTHER" id="PTHR23026:SF90">
    <property type="entry name" value="IODOTYROSINE DEIODINASE 1"/>
    <property type="match status" value="1"/>
</dbReference>
<keyword evidence="6" id="KW-1185">Reference proteome</keyword>
<evidence type="ECO:0000313" key="6">
    <source>
        <dbReference type="Proteomes" id="UP001164965"/>
    </source>
</evidence>
<dbReference type="RefSeq" id="WP_265383310.1">
    <property type="nucleotide sequence ID" value="NZ_CP110615.1"/>
</dbReference>
<dbReference type="Gene3D" id="3.40.109.10">
    <property type="entry name" value="NADH Oxidase"/>
    <property type="match status" value="1"/>
</dbReference>
<protein>
    <submittedName>
        <fullName evidence="5">Nitroreductase</fullName>
    </submittedName>
</protein>
<dbReference type="SUPFAM" id="SSF55469">
    <property type="entry name" value="FMN-dependent nitroreductase-like"/>
    <property type="match status" value="1"/>
</dbReference>
<dbReference type="InterPro" id="IPR000415">
    <property type="entry name" value="Nitroreductase-like"/>
</dbReference>